<dbReference type="EMBL" id="ADNV01000155">
    <property type="protein sequence ID" value="EFG78299.1"/>
    <property type="molecule type" value="Genomic_DNA"/>
</dbReference>
<feature type="region of interest" description="Disordered" evidence="1">
    <location>
        <begin position="25"/>
        <end position="70"/>
    </location>
</feature>
<accession>D5P6J6</accession>
<comment type="caution">
    <text evidence="2">The sequence shown here is derived from an EMBL/GenBank/DDBJ whole genome shotgun (WGS) entry which is preliminary data.</text>
</comment>
<reference evidence="2 3" key="1">
    <citation type="submission" date="2010-04" db="EMBL/GenBank/DDBJ databases">
        <authorList>
            <person name="Muzny D."/>
            <person name="Qin X."/>
            <person name="Deng J."/>
            <person name="Jiang H."/>
            <person name="Liu Y."/>
            <person name="Qu J."/>
            <person name="Song X.-Z."/>
            <person name="Zhang L."/>
            <person name="Thornton R."/>
            <person name="Coyle M."/>
            <person name="Francisco L."/>
            <person name="Jackson L."/>
            <person name="Javaid M."/>
            <person name="Korchina V."/>
            <person name="Kovar C."/>
            <person name="Mata R."/>
            <person name="Mathew T."/>
            <person name="Ngo R."/>
            <person name="Nguyen L."/>
            <person name="Nguyen N."/>
            <person name="Okwuonu G."/>
            <person name="Ongeri F."/>
            <person name="Pham C."/>
            <person name="Simmons D."/>
            <person name="Wilczek-Boney K."/>
            <person name="Hale W."/>
            <person name="Jakkamsetti A."/>
            <person name="Pham P."/>
            <person name="Ruth R."/>
            <person name="San Lucas F."/>
            <person name="Warren J."/>
            <person name="Zhang J."/>
            <person name="Zhao Z."/>
            <person name="Zhou C."/>
            <person name="Zhu D."/>
            <person name="Lee S."/>
            <person name="Bess C."/>
            <person name="Blankenburg K."/>
            <person name="Forbes L."/>
            <person name="Fu Q."/>
            <person name="Gubbala S."/>
            <person name="Hirani K."/>
            <person name="Jayaseelan J.C."/>
            <person name="Lara F."/>
            <person name="Munidasa M."/>
            <person name="Palculict T."/>
            <person name="Patil S."/>
            <person name="Pu L.-L."/>
            <person name="Saada N."/>
            <person name="Tang L."/>
            <person name="Weissenberger G."/>
            <person name="Zhu Y."/>
            <person name="Hemphill L."/>
            <person name="Shang Y."/>
            <person name="Youmans B."/>
            <person name="Ayvaz T."/>
            <person name="Ross M."/>
            <person name="Santibanez J."/>
            <person name="Aqrawi P."/>
            <person name="Gross S."/>
            <person name="Joshi V."/>
            <person name="Fowler G."/>
            <person name="Nazareth L."/>
            <person name="Reid J."/>
            <person name="Worley K."/>
            <person name="Petrosino J."/>
            <person name="Highlander S."/>
            <person name="Gibbs R."/>
        </authorList>
    </citation>
    <scope>NUCLEOTIDE SEQUENCE [LARGE SCALE GENOMIC DNA]</scope>
    <source>
        <strain evidence="2 3">ATCC BAA-614</strain>
    </source>
</reference>
<evidence type="ECO:0000256" key="1">
    <source>
        <dbReference type="SAM" id="MobiDB-lite"/>
    </source>
</evidence>
<keyword evidence="3" id="KW-1185">Reference proteome</keyword>
<dbReference type="AlphaFoldDB" id="D5P6J6"/>
<feature type="compositionally biased region" description="Basic and acidic residues" evidence="1">
    <location>
        <begin position="41"/>
        <end position="61"/>
    </location>
</feature>
<protein>
    <submittedName>
        <fullName evidence="2">Uncharacterized protein</fullName>
    </submittedName>
</protein>
<dbReference type="HOGENOM" id="CLU_2763904_0_0_11"/>
<dbReference type="Proteomes" id="UP000003653">
    <property type="component" value="Unassembled WGS sequence"/>
</dbReference>
<gene>
    <name evidence="2" type="ORF">HMPREF0591_1790</name>
</gene>
<name>D5P6J6_9MYCO</name>
<organism evidence="2 3">
    <name type="scientific">Mycobacterium parascrofulaceum ATCC BAA-614</name>
    <dbReference type="NCBI Taxonomy" id="525368"/>
    <lineage>
        <taxon>Bacteria</taxon>
        <taxon>Bacillati</taxon>
        <taxon>Actinomycetota</taxon>
        <taxon>Actinomycetes</taxon>
        <taxon>Mycobacteriales</taxon>
        <taxon>Mycobacteriaceae</taxon>
        <taxon>Mycobacterium</taxon>
        <taxon>Mycobacterium simiae complex</taxon>
    </lineage>
</organism>
<evidence type="ECO:0000313" key="3">
    <source>
        <dbReference type="Proteomes" id="UP000003653"/>
    </source>
</evidence>
<sequence length="70" mass="7659">LAESVAAQNRPRALLAAHHIQARQLRERGSGAPASQGPPHRTIERGARDEIDSQRRLDAHRFSFAAAPRG</sequence>
<feature type="non-terminal residue" evidence="2">
    <location>
        <position position="1"/>
    </location>
</feature>
<evidence type="ECO:0000313" key="2">
    <source>
        <dbReference type="EMBL" id="EFG78299.1"/>
    </source>
</evidence>
<proteinExistence type="predicted"/>